<gene>
    <name evidence="1" type="ORF">FA95DRAFT_1556484</name>
</gene>
<comment type="caution">
    <text evidence="1">The sequence shown here is derived from an EMBL/GenBank/DDBJ whole genome shotgun (WGS) entry which is preliminary data.</text>
</comment>
<accession>A0ACB8S1A9</accession>
<sequence>MASSSSARSTTITSTSLCLACSSSLPPRLIRRLADPSTSAAAQAEFHLTRCCGRPICAACLQRNPRLARYDPCLACLGGVGAVGDGAKGRDGESGEARNVDGAVRDADVFLVGDEDDEDEDVEPLYVDEGAQVAEVLPPAYEDESTAAWASAAEESSPKPESAEEPSKSKSTDDSGIYYIQPNDTLLGLSLKLGVNARTLCRLNNLPPSTVRTTPHILHTRSFLILPSSKANTASSPPPDTPPSAPKSPTPPRTREADELAHRARVAAQLRLQSLTHETDWRVAQAYVALAEADASQPDSFADDKKAACSADVNMGARAVDRYLDDDEWEAQERRGGRGVEIQRIPLRGESSRNGGGSSRNGWAALKLW</sequence>
<reference evidence="1" key="1">
    <citation type="submission" date="2021-02" db="EMBL/GenBank/DDBJ databases">
        <authorList>
            <consortium name="DOE Joint Genome Institute"/>
            <person name="Ahrendt S."/>
            <person name="Looney B.P."/>
            <person name="Miyauchi S."/>
            <person name="Morin E."/>
            <person name="Drula E."/>
            <person name="Courty P.E."/>
            <person name="Chicoki N."/>
            <person name="Fauchery L."/>
            <person name="Kohler A."/>
            <person name="Kuo A."/>
            <person name="Labutti K."/>
            <person name="Pangilinan J."/>
            <person name="Lipzen A."/>
            <person name="Riley R."/>
            <person name="Andreopoulos W."/>
            <person name="He G."/>
            <person name="Johnson J."/>
            <person name="Barry K.W."/>
            <person name="Grigoriev I.V."/>
            <person name="Nagy L."/>
            <person name="Hibbett D."/>
            <person name="Henrissat B."/>
            <person name="Matheny P.B."/>
            <person name="Labbe J."/>
            <person name="Martin F."/>
        </authorList>
    </citation>
    <scope>NUCLEOTIDE SEQUENCE</scope>
    <source>
        <strain evidence="1">FP105234-sp</strain>
    </source>
</reference>
<name>A0ACB8S1A9_9AGAM</name>
<reference evidence="1" key="2">
    <citation type="journal article" date="2022" name="New Phytol.">
        <title>Evolutionary transition to the ectomycorrhizal habit in the genomes of a hyperdiverse lineage of mushroom-forming fungi.</title>
        <authorList>
            <person name="Looney B."/>
            <person name="Miyauchi S."/>
            <person name="Morin E."/>
            <person name="Drula E."/>
            <person name="Courty P.E."/>
            <person name="Kohler A."/>
            <person name="Kuo A."/>
            <person name="LaButti K."/>
            <person name="Pangilinan J."/>
            <person name="Lipzen A."/>
            <person name="Riley R."/>
            <person name="Andreopoulos W."/>
            <person name="He G."/>
            <person name="Johnson J."/>
            <person name="Nolan M."/>
            <person name="Tritt A."/>
            <person name="Barry K.W."/>
            <person name="Grigoriev I.V."/>
            <person name="Nagy L.G."/>
            <person name="Hibbett D."/>
            <person name="Henrissat B."/>
            <person name="Matheny P.B."/>
            <person name="Labbe J."/>
            <person name="Martin F.M."/>
        </authorList>
    </citation>
    <scope>NUCLEOTIDE SEQUENCE</scope>
    <source>
        <strain evidence="1">FP105234-sp</strain>
    </source>
</reference>
<proteinExistence type="predicted"/>
<organism evidence="1 2">
    <name type="scientific">Auriscalpium vulgare</name>
    <dbReference type="NCBI Taxonomy" id="40419"/>
    <lineage>
        <taxon>Eukaryota</taxon>
        <taxon>Fungi</taxon>
        <taxon>Dikarya</taxon>
        <taxon>Basidiomycota</taxon>
        <taxon>Agaricomycotina</taxon>
        <taxon>Agaricomycetes</taxon>
        <taxon>Russulales</taxon>
        <taxon>Auriscalpiaceae</taxon>
        <taxon>Auriscalpium</taxon>
    </lineage>
</organism>
<protein>
    <submittedName>
        <fullName evidence="1">Uncharacterized protein</fullName>
    </submittedName>
</protein>
<dbReference type="Proteomes" id="UP000814033">
    <property type="component" value="Unassembled WGS sequence"/>
</dbReference>
<dbReference type="EMBL" id="MU275869">
    <property type="protein sequence ID" value="KAI0049780.1"/>
    <property type="molecule type" value="Genomic_DNA"/>
</dbReference>
<evidence type="ECO:0000313" key="1">
    <source>
        <dbReference type="EMBL" id="KAI0049780.1"/>
    </source>
</evidence>
<evidence type="ECO:0000313" key="2">
    <source>
        <dbReference type="Proteomes" id="UP000814033"/>
    </source>
</evidence>
<keyword evidence="2" id="KW-1185">Reference proteome</keyword>